<evidence type="ECO:0000256" key="1">
    <source>
        <dbReference type="SAM" id="MobiDB-lite"/>
    </source>
</evidence>
<keyword evidence="2" id="KW-0472">Membrane</keyword>
<sequence>MIMVVFLGSVEVGLDEEPPPLVGAPPAVVEPSSRYTHRSIETLVLVLAVITIVGVIAGIIARLCGGRHFGGNGENDIEGWVERRCRSCIDGGVPAAAPPAEEPKPAAAPPEEPKPAAAAEAKK</sequence>
<gene>
    <name evidence="4" type="primary">LOC109001547</name>
</gene>
<dbReference type="STRING" id="51240.A0A2I4FS13"/>
<keyword evidence="2" id="KW-0812">Transmembrane</keyword>
<keyword evidence="2" id="KW-1133">Transmembrane helix</keyword>
<organism evidence="3 4">
    <name type="scientific">Juglans regia</name>
    <name type="common">English walnut</name>
    <dbReference type="NCBI Taxonomy" id="51240"/>
    <lineage>
        <taxon>Eukaryota</taxon>
        <taxon>Viridiplantae</taxon>
        <taxon>Streptophyta</taxon>
        <taxon>Embryophyta</taxon>
        <taxon>Tracheophyta</taxon>
        <taxon>Spermatophyta</taxon>
        <taxon>Magnoliopsida</taxon>
        <taxon>eudicotyledons</taxon>
        <taxon>Gunneridae</taxon>
        <taxon>Pentapetalae</taxon>
        <taxon>rosids</taxon>
        <taxon>fabids</taxon>
        <taxon>Fagales</taxon>
        <taxon>Juglandaceae</taxon>
        <taxon>Juglans</taxon>
    </lineage>
</organism>
<keyword evidence="3" id="KW-1185">Reference proteome</keyword>
<dbReference type="RefSeq" id="XP_018834441.1">
    <property type="nucleotide sequence ID" value="XM_018978896.2"/>
</dbReference>
<dbReference type="GeneID" id="109001547"/>
<dbReference type="FunCoup" id="A0A2I4FS13">
    <property type="interactions" value="2"/>
</dbReference>
<dbReference type="PANTHER" id="PTHR33429:SF19">
    <property type="entry name" value="FISSION REGULATOR-LIKE PROTEIN"/>
    <property type="match status" value="1"/>
</dbReference>
<accession>A0A2I4FS13</accession>
<dbReference type="KEGG" id="jre:109001547"/>
<reference evidence="4" key="1">
    <citation type="submission" date="2025-08" db="UniProtKB">
        <authorList>
            <consortium name="RefSeq"/>
        </authorList>
    </citation>
    <scope>IDENTIFICATION</scope>
    <source>
        <tissue evidence="4">Leaves</tissue>
    </source>
</reference>
<dbReference type="OrthoDB" id="1934079at2759"/>
<feature type="region of interest" description="Disordered" evidence="1">
    <location>
        <begin position="92"/>
        <end position="123"/>
    </location>
</feature>
<evidence type="ECO:0000256" key="2">
    <source>
        <dbReference type="SAM" id="Phobius"/>
    </source>
</evidence>
<dbReference type="Proteomes" id="UP000235220">
    <property type="component" value="Chromosome 3"/>
</dbReference>
<dbReference type="PANTHER" id="PTHR33429">
    <property type="entry name" value="OS02G0708000 PROTEIN-RELATED"/>
    <property type="match status" value="1"/>
</dbReference>
<evidence type="ECO:0000313" key="4">
    <source>
        <dbReference type="RefSeq" id="XP_018834441.1"/>
    </source>
</evidence>
<dbReference type="AlphaFoldDB" id="A0A2I4FS13"/>
<evidence type="ECO:0000313" key="3">
    <source>
        <dbReference type="Proteomes" id="UP000235220"/>
    </source>
</evidence>
<dbReference type="Gramene" id="Jr03_04550_p1">
    <property type="protein sequence ID" value="cds.Jr03_04550_p1"/>
    <property type="gene ID" value="Jr03_04550"/>
</dbReference>
<feature type="transmembrane region" description="Helical" evidence="2">
    <location>
        <begin position="42"/>
        <end position="61"/>
    </location>
</feature>
<name>A0A2I4FS13_JUGRE</name>
<proteinExistence type="predicted"/>
<protein>
    <submittedName>
        <fullName evidence="4">Uncharacterized protein LOC109001547</fullName>
    </submittedName>
</protein>